<name>A0A2H1BXD7_FASHE</name>
<dbReference type="InterPro" id="IPR042770">
    <property type="entry name" value="RWDD4"/>
</dbReference>
<dbReference type="Pfam" id="PF05773">
    <property type="entry name" value="RWD"/>
    <property type="match status" value="1"/>
</dbReference>
<dbReference type="SMART" id="SM00591">
    <property type="entry name" value="RWD"/>
    <property type="match status" value="1"/>
</dbReference>
<dbReference type="EMBL" id="JXXN02004761">
    <property type="protein sequence ID" value="THD20348.1"/>
    <property type="molecule type" value="Genomic_DNA"/>
</dbReference>
<evidence type="ECO:0000313" key="2">
    <source>
        <dbReference type="EMBL" id="THD20348.1"/>
    </source>
</evidence>
<dbReference type="InterPro" id="IPR016135">
    <property type="entry name" value="UBQ-conjugating_enzyme/RWD"/>
</dbReference>
<proteinExistence type="predicted"/>
<dbReference type="AlphaFoldDB" id="A0A2H1BXD7"/>
<comment type="caution">
    <text evidence="2">The sequence shown here is derived from an EMBL/GenBank/DDBJ whole genome shotgun (WGS) entry which is preliminary data.</text>
</comment>
<dbReference type="PANTHER" id="PTHR21275:SF1">
    <property type="entry name" value="RWD DOMAIN-CONTAINING PROTEIN 4"/>
    <property type="match status" value="1"/>
</dbReference>
<reference evidence="2" key="1">
    <citation type="submission" date="2019-03" db="EMBL/GenBank/DDBJ databases">
        <title>Improved annotation for the trematode Fasciola hepatica.</title>
        <authorList>
            <person name="Choi Y.-J."/>
            <person name="Martin J."/>
            <person name="Mitreva M."/>
        </authorList>
    </citation>
    <scope>NUCLEOTIDE SEQUENCE [LARGE SCALE GENOMIC DNA]</scope>
</reference>
<accession>A0A2H1BXD7</accession>
<dbReference type="PROSITE" id="PS50908">
    <property type="entry name" value="RWD"/>
    <property type="match status" value="1"/>
</dbReference>
<dbReference type="CDD" id="cd23817">
    <property type="entry name" value="RWD-RWDD4"/>
    <property type="match status" value="1"/>
</dbReference>
<dbReference type="InterPro" id="IPR006575">
    <property type="entry name" value="RWD_dom"/>
</dbReference>
<sequence>MTDGRAEEREVLQSIYEENELKFTDDYTLEYRLGELDTLRSLVLKISWPEGYPDIPPIISLDSFYNGHISSTLKDTILQDLNLLAAEQLGTALTFSLIDQLKENSEKYFQLIDLDHSESKQSETIANAPTNSDDTDVKKTARRPQLTKSQKRRQLNRLDQNGELPRGWNWISVVKHLQQHPPEPVV</sequence>
<evidence type="ECO:0000256" key="1">
    <source>
        <dbReference type="SAM" id="MobiDB-lite"/>
    </source>
</evidence>
<feature type="region of interest" description="Disordered" evidence="1">
    <location>
        <begin position="120"/>
        <end position="159"/>
    </location>
</feature>
<feature type="compositionally biased region" description="Polar residues" evidence="1">
    <location>
        <begin position="122"/>
        <end position="132"/>
    </location>
</feature>
<dbReference type="SUPFAM" id="SSF54495">
    <property type="entry name" value="UBC-like"/>
    <property type="match status" value="1"/>
</dbReference>
<protein>
    <submittedName>
        <fullName evidence="2">RWD domain-containing protein 4</fullName>
    </submittedName>
</protein>
<organism evidence="2 3">
    <name type="scientific">Fasciola hepatica</name>
    <name type="common">Liver fluke</name>
    <dbReference type="NCBI Taxonomy" id="6192"/>
    <lineage>
        <taxon>Eukaryota</taxon>
        <taxon>Metazoa</taxon>
        <taxon>Spiralia</taxon>
        <taxon>Lophotrochozoa</taxon>
        <taxon>Platyhelminthes</taxon>
        <taxon>Trematoda</taxon>
        <taxon>Digenea</taxon>
        <taxon>Plagiorchiida</taxon>
        <taxon>Echinostomata</taxon>
        <taxon>Echinostomatoidea</taxon>
        <taxon>Fasciolidae</taxon>
        <taxon>Fasciola</taxon>
    </lineage>
</organism>
<gene>
    <name evidence="2" type="ORF">D915_008748</name>
</gene>
<keyword evidence="3" id="KW-1185">Reference proteome</keyword>
<dbReference type="Gene3D" id="3.10.110.10">
    <property type="entry name" value="Ubiquitin Conjugating Enzyme"/>
    <property type="match status" value="1"/>
</dbReference>
<evidence type="ECO:0000313" key="3">
    <source>
        <dbReference type="Proteomes" id="UP000230066"/>
    </source>
</evidence>
<dbReference type="PANTHER" id="PTHR21275">
    <property type="entry name" value="RWD DOMAIN-CONTAINING PROTEIN 4"/>
    <property type="match status" value="1"/>
</dbReference>
<dbReference type="Proteomes" id="UP000230066">
    <property type="component" value="Unassembled WGS sequence"/>
</dbReference>